<gene>
    <name evidence="2" type="ORF">ACFPQ9_36385</name>
</gene>
<feature type="transmembrane region" description="Helical" evidence="1">
    <location>
        <begin position="174"/>
        <end position="197"/>
    </location>
</feature>
<dbReference type="Proteomes" id="UP001596263">
    <property type="component" value="Unassembled WGS sequence"/>
</dbReference>
<evidence type="ECO:0000256" key="1">
    <source>
        <dbReference type="SAM" id="Phobius"/>
    </source>
</evidence>
<keyword evidence="1" id="KW-0472">Membrane</keyword>
<dbReference type="EMBL" id="JBHSKM010000042">
    <property type="protein sequence ID" value="MFC5219335.1"/>
    <property type="molecule type" value="Genomic_DNA"/>
</dbReference>
<feature type="transmembrane region" description="Helical" evidence="1">
    <location>
        <begin position="32"/>
        <end position="52"/>
    </location>
</feature>
<dbReference type="RefSeq" id="WP_380863004.1">
    <property type="nucleotide sequence ID" value="NZ_JBHSKM010000042.1"/>
</dbReference>
<feature type="transmembrane region" description="Helical" evidence="1">
    <location>
        <begin position="93"/>
        <end position="115"/>
    </location>
</feature>
<evidence type="ECO:0000313" key="2">
    <source>
        <dbReference type="EMBL" id="MFC5219335.1"/>
    </source>
</evidence>
<feature type="transmembrane region" description="Helical" evidence="1">
    <location>
        <begin position="282"/>
        <end position="303"/>
    </location>
</feature>
<feature type="transmembrane region" description="Helical" evidence="1">
    <location>
        <begin position="209"/>
        <end position="226"/>
    </location>
</feature>
<keyword evidence="1" id="KW-1133">Transmembrane helix</keyword>
<organism evidence="2 3">
    <name type="scientific">Streptomyces coerulescens</name>
    <dbReference type="NCBI Taxonomy" id="29304"/>
    <lineage>
        <taxon>Bacteria</taxon>
        <taxon>Bacillati</taxon>
        <taxon>Actinomycetota</taxon>
        <taxon>Actinomycetes</taxon>
        <taxon>Kitasatosporales</taxon>
        <taxon>Streptomycetaceae</taxon>
        <taxon>Streptomyces</taxon>
    </lineage>
</organism>
<protein>
    <recommendedName>
        <fullName evidence="4">ABC transporter permease</fullName>
    </recommendedName>
</protein>
<feature type="transmembrane region" description="Helical" evidence="1">
    <location>
        <begin position="136"/>
        <end position="162"/>
    </location>
</feature>
<reference evidence="3" key="1">
    <citation type="journal article" date="2019" name="Int. J. Syst. Evol. Microbiol.">
        <title>The Global Catalogue of Microorganisms (GCM) 10K type strain sequencing project: providing services to taxonomists for standard genome sequencing and annotation.</title>
        <authorList>
            <consortium name="The Broad Institute Genomics Platform"/>
            <consortium name="The Broad Institute Genome Sequencing Center for Infectious Disease"/>
            <person name="Wu L."/>
            <person name="Ma J."/>
        </authorList>
    </citation>
    <scope>NUCLEOTIDE SEQUENCE [LARGE SCALE GENOMIC DNA]</scope>
    <source>
        <strain evidence="3">KCTC 42586</strain>
    </source>
</reference>
<comment type="caution">
    <text evidence="2">The sequence shown here is derived from an EMBL/GenBank/DDBJ whole genome shotgun (WGS) entry which is preliminary data.</text>
</comment>
<sequence>MTATLTAPRTAATAPGTHGLTWTVLRVHRTALIFWGLAVTAATVALIWMYVIGDEARSGMSPCAEPAAVDGLPSCASVQAITADDTYRTVLQLVAASLSYAIFPVAAWAGGALIGRELESGTARLAWTQSVSPARWLAAQLAVPAVLITAGCGTVVLLSLWARGDDDPNLVGDWYYPDVFLSTGPTAVAHPLAGLALGALTGLLLRRTLPAAGAGLAVALVLYNVLERLREDLWPKATRTATGELELPRSAFVADWDASITDGVRHVRATYHPPSHFWPLQYVETGLLLALAAAATLAAFAVLRRRTP</sequence>
<keyword evidence="3" id="KW-1185">Reference proteome</keyword>
<proteinExistence type="predicted"/>
<evidence type="ECO:0000313" key="3">
    <source>
        <dbReference type="Proteomes" id="UP001596263"/>
    </source>
</evidence>
<name>A0ABW0CTZ5_STRCD</name>
<evidence type="ECO:0008006" key="4">
    <source>
        <dbReference type="Google" id="ProtNLM"/>
    </source>
</evidence>
<keyword evidence="1" id="KW-0812">Transmembrane</keyword>
<accession>A0ABW0CTZ5</accession>